<evidence type="ECO:0000256" key="5">
    <source>
        <dbReference type="ARBA" id="ARBA00066530"/>
    </source>
</evidence>
<dbReference type="NCBIfam" id="NF005871">
    <property type="entry name" value="PRK07811.1"/>
    <property type="match status" value="1"/>
</dbReference>
<comment type="catalytic activity">
    <reaction evidence="4">
        <text>O-succinyl-L-homoserine + L-cysteine = L,L-cystathionine + succinate + H(+)</text>
        <dbReference type="Rhea" id="RHEA:20397"/>
        <dbReference type="ChEBI" id="CHEBI:15378"/>
        <dbReference type="ChEBI" id="CHEBI:30031"/>
        <dbReference type="ChEBI" id="CHEBI:35235"/>
        <dbReference type="ChEBI" id="CHEBI:57661"/>
        <dbReference type="ChEBI" id="CHEBI:58161"/>
        <dbReference type="EC" id="2.5.1.48"/>
    </reaction>
</comment>
<dbReference type="Gene3D" id="3.90.1150.10">
    <property type="entry name" value="Aspartate Aminotransferase, domain 1"/>
    <property type="match status" value="1"/>
</dbReference>
<evidence type="ECO:0000256" key="4">
    <source>
        <dbReference type="ARBA" id="ARBA00051441"/>
    </source>
</evidence>
<dbReference type="CDD" id="cd00614">
    <property type="entry name" value="CGS_like"/>
    <property type="match status" value="1"/>
</dbReference>
<dbReference type="GO" id="GO:0019346">
    <property type="term" value="P:transsulfuration"/>
    <property type="evidence" value="ECO:0007669"/>
    <property type="project" value="InterPro"/>
</dbReference>
<evidence type="ECO:0000256" key="3">
    <source>
        <dbReference type="ARBA" id="ARBA00022898"/>
    </source>
</evidence>
<dbReference type="InterPro" id="IPR000277">
    <property type="entry name" value="Cys/Met-Metab_PyrdxlP-dep_enz"/>
</dbReference>
<dbReference type="SUPFAM" id="SSF53383">
    <property type="entry name" value="PLP-dependent transferases"/>
    <property type="match status" value="1"/>
</dbReference>
<dbReference type="FunFam" id="3.90.1150.10:FF:000008">
    <property type="entry name" value="Cystathionine gamma-synthase"/>
    <property type="match status" value="1"/>
</dbReference>
<evidence type="ECO:0000313" key="11">
    <source>
        <dbReference type="Proteomes" id="UP000377595"/>
    </source>
</evidence>
<evidence type="ECO:0000256" key="8">
    <source>
        <dbReference type="PIRSR" id="PIRSR001434-2"/>
    </source>
</evidence>
<organism evidence="10 11">
    <name type="scientific">Acrocarpospora pleiomorpha</name>
    <dbReference type="NCBI Taxonomy" id="90975"/>
    <lineage>
        <taxon>Bacteria</taxon>
        <taxon>Bacillati</taxon>
        <taxon>Actinomycetota</taxon>
        <taxon>Actinomycetes</taxon>
        <taxon>Streptosporangiales</taxon>
        <taxon>Streptosporangiaceae</taxon>
        <taxon>Acrocarpospora</taxon>
    </lineage>
</organism>
<dbReference type="EMBL" id="BLAF01000028">
    <property type="protein sequence ID" value="GES22071.1"/>
    <property type="molecule type" value="Genomic_DNA"/>
</dbReference>
<accession>A0A5M3XR22</accession>
<dbReference type="Pfam" id="PF01053">
    <property type="entry name" value="Cys_Met_Meta_PP"/>
    <property type="match status" value="1"/>
</dbReference>
<evidence type="ECO:0000256" key="7">
    <source>
        <dbReference type="ARBA" id="ARBA00083849"/>
    </source>
</evidence>
<evidence type="ECO:0000256" key="9">
    <source>
        <dbReference type="RuleBase" id="RU362118"/>
    </source>
</evidence>
<dbReference type="EC" id="2.5.1.48" evidence="5"/>
<evidence type="ECO:0000256" key="2">
    <source>
        <dbReference type="ARBA" id="ARBA00009077"/>
    </source>
</evidence>
<dbReference type="GO" id="GO:0019343">
    <property type="term" value="P:cysteine biosynthetic process via cystathionine"/>
    <property type="evidence" value="ECO:0007669"/>
    <property type="project" value="TreeGrafter"/>
</dbReference>
<dbReference type="GO" id="GO:0005737">
    <property type="term" value="C:cytoplasm"/>
    <property type="evidence" value="ECO:0007669"/>
    <property type="project" value="TreeGrafter"/>
</dbReference>
<proteinExistence type="inferred from homology"/>
<dbReference type="InterPro" id="IPR015421">
    <property type="entry name" value="PyrdxlP-dep_Trfase_major"/>
</dbReference>
<evidence type="ECO:0000313" key="10">
    <source>
        <dbReference type="EMBL" id="GES22071.1"/>
    </source>
</evidence>
<dbReference type="AlphaFoldDB" id="A0A5M3XR22"/>
<dbReference type="OrthoDB" id="9780685at2"/>
<dbReference type="GO" id="GO:0003962">
    <property type="term" value="F:cystathionine gamma-synthase activity"/>
    <property type="evidence" value="ECO:0007669"/>
    <property type="project" value="UniProtKB-EC"/>
</dbReference>
<feature type="modified residue" description="N6-(pyridoxal phosphate)lysine" evidence="8">
    <location>
        <position position="199"/>
    </location>
</feature>
<dbReference type="PIRSF" id="PIRSF001434">
    <property type="entry name" value="CGS"/>
    <property type="match status" value="1"/>
</dbReference>
<comment type="caution">
    <text evidence="10">The sequence shown here is derived from an EMBL/GenBank/DDBJ whole genome shotgun (WGS) entry which is preliminary data.</text>
</comment>
<gene>
    <name evidence="10" type="ORF">Aple_049680</name>
</gene>
<keyword evidence="3 8" id="KW-0663">Pyridoxal phosphate</keyword>
<dbReference type="InterPro" id="IPR015424">
    <property type="entry name" value="PyrdxlP-dep_Trfase"/>
</dbReference>
<reference evidence="10 11" key="1">
    <citation type="submission" date="2019-10" db="EMBL/GenBank/DDBJ databases">
        <title>Whole genome shotgun sequence of Acrocarpospora pleiomorpha NBRC 16267.</title>
        <authorList>
            <person name="Ichikawa N."/>
            <person name="Kimura A."/>
            <person name="Kitahashi Y."/>
            <person name="Komaki H."/>
            <person name="Oguchi A."/>
        </authorList>
    </citation>
    <scope>NUCLEOTIDE SEQUENCE [LARGE SCALE GENOMIC DNA]</scope>
    <source>
        <strain evidence="10 11">NBRC 16267</strain>
    </source>
</reference>
<comment type="similarity">
    <text evidence="2 9">Belongs to the trans-sulfuration enzymes family.</text>
</comment>
<evidence type="ECO:0000256" key="1">
    <source>
        <dbReference type="ARBA" id="ARBA00001933"/>
    </source>
</evidence>
<dbReference type="InterPro" id="IPR015422">
    <property type="entry name" value="PyrdxlP-dep_Trfase_small"/>
</dbReference>
<dbReference type="PANTHER" id="PTHR11808:SF15">
    <property type="entry name" value="CYSTATHIONINE GAMMA-LYASE"/>
    <property type="match status" value="1"/>
</dbReference>
<evidence type="ECO:0000256" key="6">
    <source>
        <dbReference type="ARBA" id="ARBA00068008"/>
    </source>
</evidence>
<keyword evidence="11" id="KW-1185">Reference proteome</keyword>
<dbReference type="Gene3D" id="3.40.640.10">
    <property type="entry name" value="Type I PLP-dependent aspartate aminotransferase-like (Major domain)"/>
    <property type="match status" value="1"/>
</dbReference>
<dbReference type="RefSeq" id="WP_155347038.1">
    <property type="nucleotide sequence ID" value="NZ_BAAAHM010000016.1"/>
</dbReference>
<dbReference type="GO" id="GO:0004123">
    <property type="term" value="F:cystathionine gamma-lyase activity"/>
    <property type="evidence" value="ECO:0007669"/>
    <property type="project" value="TreeGrafter"/>
</dbReference>
<dbReference type="GO" id="GO:0030170">
    <property type="term" value="F:pyridoxal phosphate binding"/>
    <property type="evidence" value="ECO:0007669"/>
    <property type="project" value="InterPro"/>
</dbReference>
<dbReference type="FunFam" id="3.40.640.10:FF:000009">
    <property type="entry name" value="Cystathionine gamma-synthase homolog"/>
    <property type="match status" value="1"/>
</dbReference>
<dbReference type="PANTHER" id="PTHR11808">
    <property type="entry name" value="TRANS-SULFURATION ENZYME FAMILY MEMBER"/>
    <property type="match status" value="1"/>
</dbReference>
<dbReference type="Proteomes" id="UP000377595">
    <property type="component" value="Unassembled WGS sequence"/>
</dbReference>
<name>A0A5M3XR22_9ACTN</name>
<protein>
    <recommendedName>
        <fullName evidence="6">Cystathionine gamma-synthase</fullName>
        <ecNumber evidence="5">2.5.1.48</ecNumber>
    </recommendedName>
    <alternativeName>
        <fullName evidence="7">O-succinylhomoserine (thiol)-lyase</fullName>
    </alternativeName>
</protein>
<comment type="cofactor">
    <cofactor evidence="1 9">
        <name>pyridoxal 5'-phosphate</name>
        <dbReference type="ChEBI" id="CHEBI:597326"/>
    </cofactor>
</comment>
<sequence>MTEGFETLAIHAGQEADPLTGAVVPPIYAVSTYKQDGVGGLRSGYEYSRSANPTRTALEECLAAVEGGARGLAFASGLAAEDTLLRAVCRPGDHVIIPNDAYGGTFRLFAKVLEAWGLSYDPVPLGDVDAVRASVRPQTKVIWVETPTNPLLGIADIAALASIAHDAGAMLVVDNTFASPYLQQPLALGADAVVHSTTKYVGGHSDVIGGALVAGSAELGERLAYHQNAMGAVAGPFDAWLTLRGLKTLGVRMDRHCDNAERIVDLLLAHRKVTEVLYPGLPGHPGHEIAAKQMKRFGGMISFRVAGGEAAAVDVCNRARLFTLGESLGGVESLIEHPGRMTHASVAGSALEVPADLVRLSVGIETVDDLLADLSQALG</sequence>